<dbReference type="Pfam" id="PF13557">
    <property type="entry name" value="Phenol_MetA_deg"/>
    <property type="match status" value="1"/>
</dbReference>
<sequence length="302" mass="33688">MKRLFLLSLLFLGILGHGKACDACGCSMSPGYAGLLPQLGGHYIGFWWQHQQYRTFPDLSFEPGASPQTEYFNSLEVRGRWQAGRKWQLTAILPYAYHLRQEDGTPKTVSGLGDLTLMAHYALWSSPDSTYSLFRHRLSLGAGAKAPTGRFETPGPNEVANPNFQVGTGSWDALANLSYTLRYERWGLNVDATARFNGESSSTYRFGNRFSGLASVFTLRQHGRLQLMPNAGLMYEAAELDTERGYFRTQTGGRAWLANAGLEAFLGNLNLGIAWSLPLRQDWNNGLVDARQRAAVHFNVFF</sequence>
<dbReference type="OrthoDB" id="1405967at2"/>
<reference evidence="2 3" key="1">
    <citation type="submission" date="2019-08" db="EMBL/GenBank/DDBJ databases">
        <title>Genome of Phaeodactylibacter luteus.</title>
        <authorList>
            <person name="Bowman J.P."/>
        </authorList>
    </citation>
    <scope>NUCLEOTIDE SEQUENCE [LARGE SCALE GENOMIC DNA]</scope>
    <source>
        <strain evidence="2 3">KCTC 42180</strain>
    </source>
</reference>
<feature type="signal peptide" evidence="1">
    <location>
        <begin position="1"/>
        <end position="22"/>
    </location>
</feature>
<evidence type="ECO:0000313" key="2">
    <source>
        <dbReference type="EMBL" id="TXB62593.1"/>
    </source>
</evidence>
<accession>A0A5C6RK68</accession>
<dbReference type="Proteomes" id="UP000321580">
    <property type="component" value="Unassembled WGS sequence"/>
</dbReference>
<gene>
    <name evidence="2" type="ORF">FRY97_13320</name>
</gene>
<dbReference type="AlphaFoldDB" id="A0A5C6RK68"/>
<dbReference type="RefSeq" id="WP_147168041.1">
    <property type="nucleotide sequence ID" value="NZ_VOOR01000027.1"/>
</dbReference>
<protein>
    <submittedName>
        <fullName evidence="2">Transporter</fullName>
    </submittedName>
</protein>
<name>A0A5C6RK68_9BACT</name>
<proteinExistence type="predicted"/>
<evidence type="ECO:0000313" key="3">
    <source>
        <dbReference type="Proteomes" id="UP000321580"/>
    </source>
</evidence>
<dbReference type="InterPro" id="IPR025737">
    <property type="entry name" value="FApF"/>
</dbReference>
<organism evidence="2 3">
    <name type="scientific">Phaeodactylibacter luteus</name>
    <dbReference type="NCBI Taxonomy" id="1564516"/>
    <lineage>
        <taxon>Bacteria</taxon>
        <taxon>Pseudomonadati</taxon>
        <taxon>Bacteroidota</taxon>
        <taxon>Saprospiria</taxon>
        <taxon>Saprospirales</taxon>
        <taxon>Haliscomenobacteraceae</taxon>
        <taxon>Phaeodactylibacter</taxon>
    </lineage>
</organism>
<evidence type="ECO:0000256" key="1">
    <source>
        <dbReference type="SAM" id="SignalP"/>
    </source>
</evidence>
<comment type="caution">
    <text evidence="2">The sequence shown here is derived from an EMBL/GenBank/DDBJ whole genome shotgun (WGS) entry which is preliminary data.</text>
</comment>
<dbReference type="EMBL" id="VOOR01000027">
    <property type="protein sequence ID" value="TXB62593.1"/>
    <property type="molecule type" value="Genomic_DNA"/>
</dbReference>
<keyword evidence="3" id="KW-1185">Reference proteome</keyword>
<keyword evidence="1" id="KW-0732">Signal</keyword>
<feature type="chain" id="PRO_5023141524" evidence="1">
    <location>
        <begin position="23"/>
        <end position="302"/>
    </location>
</feature>